<dbReference type="EC" id="2.4.1.131" evidence="3 12"/>
<name>G8BSI3_TETPH</name>
<dbReference type="Proteomes" id="UP000005666">
    <property type="component" value="Chromosome 4"/>
</dbReference>
<dbReference type="OMA" id="WKHFTLI"/>
<dbReference type="GO" id="GO:0006488">
    <property type="term" value="P:dolichol-linked oligosaccharide biosynthetic process"/>
    <property type="evidence" value="ECO:0007669"/>
    <property type="project" value="EnsemblFungi"/>
</dbReference>
<organism evidence="15 16">
    <name type="scientific">Tetrapisispora phaffii (strain ATCC 24235 / CBS 4417 / NBRC 1672 / NRRL Y-8282 / UCD 70-5)</name>
    <name type="common">Yeast</name>
    <name type="synonym">Fabospora phaffii</name>
    <dbReference type="NCBI Taxonomy" id="1071381"/>
    <lineage>
        <taxon>Eukaryota</taxon>
        <taxon>Fungi</taxon>
        <taxon>Dikarya</taxon>
        <taxon>Ascomycota</taxon>
        <taxon>Saccharomycotina</taxon>
        <taxon>Saccharomycetes</taxon>
        <taxon>Saccharomycetales</taxon>
        <taxon>Saccharomycetaceae</taxon>
        <taxon>Tetrapisispora</taxon>
    </lineage>
</organism>
<dbReference type="PANTHER" id="PTHR45919">
    <property type="entry name" value="GDP-MAN:MAN(3)GLCNAC(2)-PP-DOL ALPHA-1,2-MANNOSYLTRANSFERASE"/>
    <property type="match status" value="1"/>
</dbReference>
<dbReference type="eggNOG" id="KOG1387">
    <property type="taxonomic scope" value="Eukaryota"/>
</dbReference>
<evidence type="ECO:0000256" key="11">
    <source>
        <dbReference type="ARBA" id="ARBA00045065"/>
    </source>
</evidence>
<dbReference type="Pfam" id="PF15924">
    <property type="entry name" value="ALG11_N"/>
    <property type="match status" value="1"/>
</dbReference>
<evidence type="ECO:0000313" key="15">
    <source>
        <dbReference type="EMBL" id="CCE62804.1"/>
    </source>
</evidence>
<dbReference type="Gene3D" id="3.40.50.2000">
    <property type="entry name" value="Glycogen Phosphorylase B"/>
    <property type="match status" value="1"/>
</dbReference>
<evidence type="ECO:0000256" key="1">
    <source>
        <dbReference type="ARBA" id="ARBA00004389"/>
    </source>
</evidence>
<dbReference type="KEGG" id="tpf:TPHA_0D01640"/>
<keyword evidence="8 12" id="KW-0256">Endoplasmic reticulum</keyword>
<comment type="pathway">
    <text evidence="2 12">Protein modification; protein glycosylation.</text>
</comment>
<reference evidence="15 16" key="1">
    <citation type="journal article" date="2011" name="Proc. Natl. Acad. Sci. U.S.A.">
        <title>Evolutionary erosion of yeast sex chromosomes by mating-type switching accidents.</title>
        <authorList>
            <person name="Gordon J.L."/>
            <person name="Armisen D."/>
            <person name="Proux-Wera E."/>
            <person name="Oheigeartaigh S.S."/>
            <person name="Byrne K.P."/>
            <person name="Wolfe K.H."/>
        </authorList>
    </citation>
    <scope>NUCLEOTIDE SEQUENCE [LARGE SCALE GENOMIC DNA]</scope>
    <source>
        <strain evidence="16">ATCC 24235 / CBS 4417 / NBRC 1672 / NRRL Y-8282 / UCD 70-5</strain>
    </source>
</reference>
<dbReference type="InterPro" id="IPR038013">
    <property type="entry name" value="ALG11"/>
</dbReference>
<evidence type="ECO:0000256" key="12">
    <source>
        <dbReference type="RuleBase" id="RU367051"/>
    </source>
</evidence>
<feature type="transmembrane region" description="Helical" evidence="12">
    <location>
        <begin position="6"/>
        <end position="23"/>
    </location>
</feature>
<proteinExistence type="inferred from homology"/>
<evidence type="ECO:0000256" key="2">
    <source>
        <dbReference type="ARBA" id="ARBA00004922"/>
    </source>
</evidence>
<comment type="catalytic activity">
    <reaction evidence="11 12">
        <text>an alpha-D-Man-(1-&gt;3)-[alpha-D-Man-(1-&gt;6)]-beta-D-Man-(1-&gt;4)-beta-D-GlcNAc-(1-&gt;4)-alpha-D-GlcNAc-diphospho-di-trans,poly-cis-dolichol + 2 GDP-alpha-D-mannose = an alpha-D-Man-(1-&gt;2)-alpha-D-Man-(1-&gt;2)-alpha-D-Man-(1-&gt;3)-[alpha-D-Man-(1-&gt;6)]-beta-D-Man-(1-&gt;4)-beta-D-GlcNAc-(1-&gt;4)-alpha-D-GlcNAc-diphospho-di-trans,poly-cis-dolichol + 2 GDP + 2 H(+)</text>
        <dbReference type="Rhea" id="RHEA:29523"/>
        <dbReference type="Rhea" id="RHEA-COMP:19515"/>
        <dbReference type="Rhea" id="RHEA-COMP:19516"/>
        <dbReference type="ChEBI" id="CHEBI:15378"/>
        <dbReference type="ChEBI" id="CHEBI:57527"/>
        <dbReference type="ChEBI" id="CHEBI:58189"/>
        <dbReference type="ChEBI" id="CHEBI:132511"/>
        <dbReference type="ChEBI" id="CHEBI:132515"/>
        <dbReference type="EC" id="2.4.1.131"/>
    </reaction>
    <physiologicalReaction direction="left-to-right" evidence="11 12">
        <dbReference type="Rhea" id="RHEA:29524"/>
    </physiologicalReaction>
</comment>
<sequence length="565" mass="65957">MILITTILVLLISTLYLCFRVLLKITYEYRRPSSKFLREFKIDHKENDSTLVIKSRFYLGCLRYQLLKASSHVTEYSNDDTFSSCLKVDRKEWDTVIANAGRGSEEKLYTDNKLYGFFHPYCNAGGGGEKVLWKAIETVLRNDKKNVAIVYTGDVDASRSQILDNVNTTFGYKLEESRVVFIYLRTRFLVSDRTWPVFTLLGQAFGSFILTVEAYWRCPVDFWCDTMGYPFGYPAIRFMADMPIIAYTHFPVISTDMLDKLKFSETSNSFRTKAKYIYWSIFMFFYEWVGSLVFVSITNSTWTNNHIKSIWRDSHSEIIYPPCSTERLVIKEDKWNRKNQAVVLAQFRNEKRHQLIIQEYSKYLAELSTTENYEPPKIIFVGSTRSQNDKDYVENLKRLAYINYRIPMHLMEFVTDAPYEDIKKYLHESSYGINAMWNEHFGIAVVEYAAAGLIPLVHASAGPLLDIVVPWDVKNNKEAKVNNEQTRTGFFFISEEDPDYVKTANDKNAYNSLKDIFKQVSELCDTEKFEISKRGKLCVSIKFSDAKFDEDWDKYVMDMLDLEII</sequence>
<dbReference type="SUPFAM" id="SSF53756">
    <property type="entry name" value="UDP-Glycosyltransferase/glycogen phosphorylase"/>
    <property type="match status" value="1"/>
</dbReference>
<comment type="function">
    <text evidence="12">GDP-Man:Man(3)GlcNAc(2)-PP-Dol alpha-1,2-mannosyltransferase that operates in the biosynthetic pathway of dolichol-linked oligosaccharides, the glycan precursors employed in protein asparagine (N)-glycosylation. The assembly of dolichol-linked oligosaccharides begins on the cytosolic side of the endoplasmic reticulum membrane and finishes in its lumen. The sequential addition of sugars to dolichol pyrophosphate produces dolichol-linked oligosaccharides containing fourteen sugars, including two GlcNAcs, nine mannoses and three glucoses. Once assembled, the oligosaccharide is transferred from the lipid to nascent proteins by oligosaccharyltransferases. Catalyzes, on the cytoplasmic face of the endoplasmic reticulum, the addition of the fourth and fifth mannose residues to the dolichol-linked oligosaccharide chain, to produce Man(5)GlcNAc(2)-PP-dolichol core oligosaccharide.</text>
</comment>
<evidence type="ECO:0000259" key="13">
    <source>
        <dbReference type="Pfam" id="PF00534"/>
    </source>
</evidence>
<evidence type="ECO:0000256" key="5">
    <source>
        <dbReference type="ARBA" id="ARBA00022676"/>
    </source>
</evidence>
<dbReference type="CDD" id="cd03806">
    <property type="entry name" value="GT4_ALG11-like"/>
    <property type="match status" value="1"/>
</dbReference>
<dbReference type="HOGENOM" id="CLU_017896_1_1_1"/>
<feature type="transmembrane region" description="Helical" evidence="12">
    <location>
        <begin position="276"/>
        <end position="297"/>
    </location>
</feature>
<keyword evidence="16" id="KW-1185">Reference proteome</keyword>
<evidence type="ECO:0000256" key="9">
    <source>
        <dbReference type="ARBA" id="ARBA00022989"/>
    </source>
</evidence>
<dbReference type="InterPro" id="IPR031814">
    <property type="entry name" value="ALG11_N"/>
</dbReference>
<dbReference type="Pfam" id="PF00534">
    <property type="entry name" value="Glycos_transf_1"/>
    <property type="match status" value="1"/>
</dbReference>
<evidence type="ECO:0000256" key="8">
    <source>
        <dbReference type="ARBA" id="ARBA00022824"/>
    </source>
</evidence>
<dbReference type="GeneID" id="11531058"/>
<dbReference type="GO" id="GO:0005789">
    <property type="term" value="C:endoplasmic reticulum membrane"/>
    <property type="evidence" value="ECO:0007669"/>
    <property type="project" value="UniProtKB-SubCell"/>
</dbReference>
<comment type="similarity">
    <text evidence="12">Belongs to the glycosyltransferase group 1 family. Glycosyltransferase 4 subfamily.</text>
</comment>
<evidence type="ECO:0000259" key="14">
    <source>
        <dbReference type="Pfam" id="PF15924"/>
    </source>
</evidence>
<dbReference type="OrthoDB" id="2276068at2759"/>
<keyword evidence="10 12" id="KW-0472">Membrane</keyword>
<dbReference type="InterPro" id="IPR001296">
    <property type="entry name" value="Glyco_trans_1"/>
</dbReference>
<accession>G8BSI3</accession>
<dbReference type="RefSeq" id="XP_003685238.1">
    <property type="nucleotide sequence ID" value="XM_003685190.1"/>
</dbReference>
<evidence type="ECO:0000256" key="4">
    <source>
        <dbReference type="ARBA" id="ARBA00022018"/>
    </source>
</evidence>
<evidence type="ECO:0000256" key="6">
    <source>
        <dbReference type="ARBA" id="ARBA00022679"/>
    </source>
</evidence>
<gene>
    <name evidence="15" type="primary">TPHA0D01640</name>
    <name evidence="15" type="ordered locus">TPHA_0D01640</name>
</gene>
<evidence type="ECO:0000256" key="7">
    <source>
        <dbReference type="ARBA" id="ARBA00022692"/>
    </source>
</evidence>
<feature type="transmembrane region" description="Helical" evidence="12">
    <location>
        <begin position="236"/>
        <end position="255"/>
    </location>
</feature>
<protein>
    <recommendedName>
        <fullName evidence="4 12">GDP-Man:Man(3)GlcNAc(2)-PP-Dol alpha-1,2-mannosyltransferase</fullName>
        <ecNumber evidence="3 12">2.4.1.131</ecNumber>
    </recommendedName>
</protein>
<dbReference type="STRING" id="1071381.G8BSI3"/>
<feature type="domain" description="ALG11 mannosyltransferase N-terminal" evidence="14">
    <location>
        <begin position="113"/>
        <end position="311"/>
    </location>
</feature>
<evidence type="ECO:0000256" key="3">
    <source>
        <dbReference type="ARBA" id="ARBA00012645"/>
    </source>
</evidence>
<dbReference type="UniPathway" id="UPA00378"/>
<keyword evidence="6 12" id="KW-0808">Transferase</keyword>
<feature type="domain" description="Glycosyl transferase family 1" evidence="13">
    <location>
        <begin position="334"/>
        <end position="472"/>
    </location>
</feature>
<evidence type="ECO:0000313" key="16">
    <source>
        <dbReference type="Proteomes" id="UP000005666"/>
    </source>
</evidence>
<evidence type="ECO:0000256" key="10">
    <source>
        <dbReference type="ARBA" id="ARBA00023136"/>
    </source>
</evidence>
<comment type="subcellular location">
    <subcellularLocation>
        <location evidence="1">Endoplasmic reticulum membrane</location>
        <topology evidence="1">Single-pass membrane protein</topology>
    </subcellularLocation>
</comment>
<dbReference type="PANTHER" id="PTHR45919:SF1">
    <property type="entry name" value="GDP-MAN:MAN(3)GLCNAC(2)-PP-DOL ALPHA-1,2-MANNOSYLTRANSFERASE"/>
    <property type="match status" value="1"/>
</dbReference>
<keyword evidence="9 12" id="KW-1133">Transmembrane helix</keyword>
<dbReference type="EMBL" id="HE612859">
    <property type="protein sequence ID" value="CCE62804.1"/>
    <property type="molecule type" value="Genomic_DNA"/>
</dbReference>
<feature type="transmembrane region" description="Helical" evidence="12">
    <location>
        <begin position="195"/>
        <end position="216"/>
    </location>
</feature>
<keyword evidence="7 12" id="KW-0812">Transmembrane</keyword>
<keyword evidence="5 12" id="KW-0328">Glycosyltransferase</keyword>
<dbReference type="AlphaFoldDB" id="G8BSI3"/>
<dbReference type="GO" id="GO:0004377">
    <property type="term" value="F:GDP-Man:Man(3)GlcNAc(2)-PP-Dol alpha-1,2-mannosyltransferase activity"/>
    <property type="evidence" value="ECO:0007669"/>
    <property type="project" value="UniProtKB-UniRule"/>
</dbReference>